<dbReference type="RefSeq" id="WP_166411018.1">
    <property type="nucleotide sequence ID" value="NZ_CP049869.1"/>
</dbReference>
<dbReference type="GO" id="GO:0012505">
    <property type="term" value="C:endomembrane system"/>
    <property type="evidence" value="ECO:0007669"/>
    <property type="project" value="UniProtKB-SubCell"/>
</dbReference>
<evidence type="ECO:0000256" key="1">
    <source>
        <dbReference type="ARBA" id="ARBA00004308"/>
    </source>
</evidence>
<keyword evidence="5" id="KW-0472">Membrane</keyword>
<keyword evidence="4" id="KW-0997">Cell inner membrane</keyword>
<evidence type="ECO:0000256" key="4">
    <source>
        <dbReference type="ARBA" id="ARBA00022519"/>
    </source>
</evidence>
<dbReference type="PANTHER" id="PTHR30024:SF43">
    <property type="entry name" value="BLL4572 PROTEIN"/>
    <property type="match status" value="1"/>
</dbReference>
<reference evidence="6 7" key="1">
    <citation type="submission" date="2020-03" db="EMBL/GenBank/DDBJ databases">
        <title>Sphingomonas sp. nov., isolated from fish.</title>
        <authorList>
            <person name="Hyun D.-W."/>
            <person name="Bae J.-W."/>
        </authorList>
    </citation>
    <scope>NUCLEOTIDE SEQUENCE [LARGE SCALE GENOMIC DNA]</scope>
    <source>
        <strain evidence="6 7">HDW15B</strain>
    </source>
</reference>
<organism evidence="6 7">
    <name type="scientific">Sphingomonas piscis</name>
    <dbReference type="NCBI Taxonomy" id="2714943"/>
    <lineage>
        <taxon>Bacteria</taxon>
        <taxon>Pseudomonadati</taxon>
        <taxon>Pseudomonadota</taxon>
        <taxon>Alphaproteobacteria</taxon>
        <taxon>Sphingomonadales</taxon>
        <taxon>Sphingomonadaceae</taxon>
        <taxon>Sphingomonas</taxon>
    </lineage>
</organism>
<evidence type="ECO:0000256" key="5">
    <source>
        <dbReference type="ARBA" id="ARBA00023136"/>
    </source>
</evidence>
<dbReference type="AlphaFoldDB" id="A0A6G7YPF7"/>
<dbReference type="InterPro" id="IPR044527">
    <property type="entry name" value="NrtA/CpmA_ABC-bd_dom"/>
</dbReference>
<dbReference type="KEGG" id="spii:G7077_06675"/>
<dbReference type="Pfam" id="PF13379">
    <property type="entry name" value="NMT1_2"/>
    <property type="match status" value="1"/>
</dbReference>
<proteinExistence type="predicted"/>
<dbReference type="SUPFAM" id="SSF53850">
    <property type="entry name" value="Periplasmic binding protein-like II"/>
    <property type="match status" value="1"/>
</dbReference>
<dbReference type="Proteomes" id="UP000503222">
    <property type="component" value="Chromosome"/>
</dbReference>
<evidence type="ECO:0000256" key="2">
    <source>
        <dbReference type="ARBA" id="ARBA00022448"/>
    </source>
</evidence>
<protein>
    <submittedName>
        <fullName evidence="6">ABC transporter substrate-binding protein</fullName>
    </submittedName>
</protein>
<accession>A0A6G7YPF7</accession>
<sequence length="408" mass="44589">MTPISIAFIPLTDCAVLVAAKEKGFAEARGIDLNLVRDVSWATVRDRLVYGQVQAAHLLAPLAVGVSLGLSQHRAPIAAPFKLNTNGNAITFSRSLATALGGDPLQRVTDPAATARALASVLPSLDRRPVIAVVHRFSSHALALRYWLAYARIDPDRDIELRVVPPPLMVDALGRGEIDGFTVGEPWNSVAVDAGVGEIVAISARIWESGPEKLLAFREDWAESHADTVDDLLRALDDAARWCDQPDNRDELAGILARDEYVGRPDRFLSRALTGKLLLSSRGEEVHSPNYLLLHRHAANFPWRSQALWIYSQLVRWNYLPASGEAELAASKVFRSDIYRRALALSETPLPTASLKVEGSLGVDYPAASPKGNLTLAPDRFFDGEVFDPERIGEYIAKQQSGLIRPVA</sequence>
<keyword evidence="2" id="KW-0813">Transport</keyword>
<evidence type="ECO:0000313" key="6">
    <source>
        <dbReference type="EMBL" id="QIK78625.1"/>
    </source>
</evidence>
<evidence type="ECO:0000313" key="7">
    <source>
        <dbReference type="Proteomes" id="UP000503222"/>
    </source>
</evidence>
<keyword evidence="3" id="KW-1003">Cell membrane</keyword>
<dbReference type="Gene3D" id="3.40.190.10">
    <property type="entry name" value="Periplasmic binding protein-like II"/>
    <property type="match status" value="2"/>
</dbReference>
<gene>
    <name evidence="6" type="ORF">G7077_06675</name>
</gene>
<dbReference type="PANTHER" id="PTHR30024">
    <property type="entry name" value="ALIPHATIC SULFONATES-BINDING PROTEIN-RELATED"/>
    <property type="match status" value="1"/>
</dbReference>
<evidence type="ECO:0000256" key="3">
    <source>
        <dbReference type="ARBA" id="ARBA00022475"/>
    </source>
</evidence>
<dbReference type="EMBL" id="CP049869">
    <property type="protein sequence ID" value="QIK78625.1"/>
    <property type="molecule type" value="Genomic_DNA"/>
</dbReference>
<name>A0A6G7YPF7_9SPHN</name>
<keyword evidence="7" id="KW-1185">Reference proteome</keyword>
<comment type="subcellular location">
    <subcellularLocation>
        <location evidence="1">Endomembrane system</location>
    </subcellularLocation>
</comment>
<dbReference type="CDD" id="cd13553">
    <property type="entry name" value="PBP2_NrtA_CpmA_like"/>
    <property type="match status" value="1"/>
</dbReference>